<sequence>MDPSVTLEAGTHVGKYVVRRKLAEGGMAEIFLCTARGPEGFEKEVVIKRVRAFLASDPDFVQMFIAEARLASRLNHANVVQIFDFDKHEDTYYLAMEYVRGCSLWELRKRSKEAMTPMPPVLVAHIGAEVARGLHYAHRLRVNGELLNLVHRDVTPHNVLVSYDGAVKLTDFGIAKAGNKLTNPGVLKGKFAYMSPEQARGESVDVRTDVFALGVVLWELLTGGRLFQGDSEIAVLRAVQESTIVPPARLNPDVPPDLDAAICRALERDLSKRFQTAGELERALAQCVLNHARSVDDTDVGAFVRPLFPVAASNQALPALPERTALQDGALPAEGAPPREPTAVMPSREHASGAKQGASPDEDRHGTTLVLSRDDQAPNARPPQPTPQMPLQSMGREAPLARRSESREVPAARAESPSDENSMAWTGFADDDVGAPEDGGSRSSASARRREESSSRKPDTASARRAGSAGNADSASARRVELDGDDLSGADDRELDTVSATEPGPPVAPGRKRALWAGAAALGLAGLVGVLAVARSNTGARDAGQGSPPAQATTAAATPPPTTAPAVTPPPATSAVPPAESARTPAAETVDAELEGQRREAALAPAPSTETAAPATTPTADPATEPPAADSAKAMGTLHVKATPYATVYLGAKRLGDVQGRATYKVPAGTYTVTFQHPTSKKAFTVVVPADGSVLQEFRASRGR</sequence>
<evidence type="ECO:0000256" key="5">
    <source>
        <dbReference type="SAM" id="MobiDB-lite"/>
    </source>
</evidence>
<keyword evidence="1" id="KW-0808">Transferase</keyword>
<keyword evidence="4" id="KW-0067">ATP-binding</keyword>
<reference evidence="7 8" key="1">
    <citation type="journal article" date="2012" name="J. Bacteriol.">
        <title>Complete Genome Sequence of the Fruiting Myxobacterium Corallococcus coralloides DSM 2259.</title>
        <authorList>
            <person name="Huntley S."/>
            <person name="Zhang Y."/>
            <person name="Treuner-Lange A."/>
            <person name="Kneip S."/>
            <person name="Sensen C.W."/>
            <person name="Sogaard-Andersen L."/>
        </authorList>
    </citation>
    <scope>NUCLEOTIDE SEQUENCE [LARGE SCALE GENOMIC DNA]</scope>
    <source>
        <strain evidence="8">ATCC 25202 / DSM 2259 / NBRC 100086 / M2</strain>
    </source>
</reference>
<dbReference type="Gene3D" id="1.10.510.10">
    <property type="entry name" value="Transferase(Phosphotransferase) domain 1"/>
    <property type="match status" value="1"/>
</dbReference>
<dbReference type="GO" id="GO:0005524">
    <property type="term" value="F:ATP binding"/>
    <property type="evidence" value="ECO:0007669"/>
    <property type="project" value="UniProtKB-KW"/>
</dbReference>
<dbReference type="KEGG" id="ccx:COCOR_05161"/>
<dbReference type="STRING" id="1144275.COCOR_05161"/>
<keyword evidence="8" id="KW-1185">Reference proteome</keyword>
<keyword evidence="3 7" id="KW-0418">Kinase</keyword>
<evidence type="ECO:0000313" key="8">
    <source>
        <dbReference type="Proteomes" id="UP000007587"/>
    </source>
</evidence>
<feature type="compositionally biased region" description="Basic and acidic residues" evidence="5">
    <location>
        <begin position="361"/>
        <end position="376"/>
    </location>
</feature>
<dbReference type="Pfam" id="PF00069">
    <property type="entry name" value="Pkinase"/>
    <property type="match status" value="1"/>
</dbReference>
<feature type="region of interest" description="Disordered" evidence="5">
    <location>
        <begin position="539"/>
        <end position="631"/>
    </location>
</feature>
<evidence type="ECO:0000256" key="2">
    <source>
        <dbReference type="ARBA" id="ARBA00022741"/>
    </source>
</evidence>
<dbReference type="Proteomes" id="UP000007587">
    <property type="component" value="Chromosome"/>
</dbReference>
<reference evidence="8" key="2">
    <citation type="submission" date="2012-03" db="EMBL/GenBank/DDBJ databases">
        <title>Genome sequence of the fruiting myxobacterium Corallococcus coralloides DSM 2259.</title>
        <authorList>
            <person name="Huntley S."/>
            <person name="Zhang Y."/>
            <person name="Treuner-Lange A."/>
            <person name="Sensen C.W."/>
            <person name="Sogaard-Andersen L."/>
        </authorList>
    </citation>
    <scope>NUCLEOTIDE SEQUENCE [LARGE SCALE GENOMIC DNA]</scope>
    <source>
        <strain evidence="8">ATCC 25202 / DSM 2259 / NBRC 100086 / M2</strain>
    </source>
</reference>
<feature type="domain" description="Protein kinase" evidence="6">
    <location>
        <begin position="16"/>
        <end position="285"/>
    </location>
</feature>
<dbReference type="SUPFAM" id="SSF56112">
    <property type="entry name" value="Protein kinase-like (PK-like)"/>
    <property type="match status" value="1"/>
</dbReference>
<evidence type="ECO:0000259" key="6">
    <source>
        <dbReference type="PROSITE" id="PS50011"/>
    </source>
</evidence>
<dbReference type="PANTHER" id="PTHR43289">
    <property type="entry name" value="MITOGEN-ACTIVATED PROTEIN KINASE KINASE KINASE 20-RELATED"/>
    <property type="match status" value="1"/>
</dbReference>
<dbReference type="Gene3D" id="3.30.200.20">
    <property type="entry name" value="Phosphorylase Kinase, domain 1"/>
    <property type="match status" value="1"/>
</dbReference>
<name>H8MSR4_CORCM</name>
<organism evidence="7 8">
    <name type="scientific">Corallococcus coralloides (strain ATCC 25202 / DSM 2259 / NBRC 100086 / M2)</name>
    <name type="common">Myxococcus coralloides</name>
    <dbReference type="NCBI Taxonomy" id="1144275"/>
    <lineage>
        <taxon>Bacteria</taxon>
        <taxon>Pseudomonadati</taxon>
        <taxon>Myxococcota</taxon>
        <taxon>Myxococcia</taxon>
        <taxon>Myxococcales</taxon>
        <taxon>Cystobacterineae</taxon>
        <taxon>Myxococcaceae</taxon>
        <taxon>Corallococcus</taxon>
    </lineage>
</organism>
<dbReference type="InterPro" id="IPR000719">
    <property type="entry name" value="Prot_kinase_dom"/>
</dbReference>
<dbReference type="PROSITE" id="PS50011">
    <property type="entry name" value="PROTEIN_KINASE_DOM"/>
    <property type="match status" value="1"/>
</dbReference>
<dbReference type="InterPro" id="IPR008266">
    <property type="entry name" value="Tyr_kinase_AS"/>
</dbReference>
<dbReference type="InParanoid" id="H8MSR4"/>
<evidence type="ECO:0000256" key="1">
    <source>
        <dbReference type="ARBA" id="ARBA00022679"/>
    </source>
</evidence>
<feature type="compositionally biased region" description="Basic and acidic residues" evidence="5">
    <location>
        <begin position="399"/>
        <end position="410"/>
    </location>
</feature>
<dbReference type="eggNOG" id="COG0515">
    <property type="taxonomic scope" value="Bacteria"/>
</dbReference>
<dbReference type="HOGENOM" id="CLU_000288_151_5_7"/>
<feature type="compositionally biased region" description="Basic and acidic residues" evidence="5">
    <location>
        <begin position="448"/>
        <end position="459"/>
    </location>
</feature>
<keyword evidence="2" id="KW-0547">Nucleotide-binding</keyword>
<gene>
    <name evidence="7" type="primary">pkn11</name>
    <name evidence="7" type="ordered locus">COCOR_05161</name>
</gene>
<dbReference type="PANTHER" id="PTHR43289:SF34">
    <property type="entry name" value="SERINE_THREONINE-PROTEIN KINASE YBDM-RELATED"/>
    <property type="match status" value="1"/>
</dbReference>
<evidence type="ECO:0000313" key="7">
    <source>
        <dbReference type="EMBL" id="AFE09864.1"/>
    </source>
</evidence>
<feature type="compositionally biased region" description="Pro residues" evidence="5">
    <location>
        <begin position="558"/>
        <end position="572"/>
    </location>
</feature>
<evidence type="ECO:0000256" key="3">
    <source>
        <dbReference type="ARBA" id="ARBA00022777"/>
    </source>
</evidence>
<dbReference type="CDD" id="cd14014">
    <property type="entry name" value="STKc_PknB_like"/>
    <property type="match status" value="1"/>
</dbReference>
<dbReference type="EMBL" id="CP003389">
    <property type="protein sequence ID" value="AFE09864.1"/>
    <property type="molecule type" value="Genomic_DNA"/>
</dbReference>
<feature type="compositionally biased region" description="Low complexity" evidence="5">
    <location>
        <begin position="602"/>
        <end position="631"/>
    </location>
</feature>
<dbReference type="GO" id="GO:0004674">
    <property type="term" value="F:protein serine/threonine kinase activity"/>
    <property type="evidence" value="ECO:0007669"/>
    <property type="project" value="UniProtKB-KW"/>
</dbReference>
<keyword evidence="7" id="KW-0723">Serine/threonine-protein kinase</keyword>
<dbReference type="AlphaFoldDB" id="H8MSR4"/>
<evidence type="ECO:0000256" key="4">
    <source>
        <dbReference type="ARBA" id="ARBA00022840"/>
    </source>
</evidence>
<feature type="compositionally biased region" description="Low complexity" evidence="5">
    <location>
        <begin position="548"/>
        <end position="557"/>
    </location>
</feature>
<feature type="compositionally biased region" description="Low complexity" evidence="5">
    <location>
        <begin position="461"/>
        <end position="475"/>
    </location>
</feature>
<dbReference type="InterPro" id="IPR011009">
    <property type="entry name" value="Kinase-like_dom_sf"/>
</dbReference>
<dbReference type="PROSITE" id="PS00109">
    <property type="entry name" value="PROTEIN_KINASE_TYR"/>
    <property type="match status" value="1"/>
</dbReference>
<protein>
    <submittedName>
        <fullName evidence="7">Serine/threonine protein kinase</fullName>
    </submittedName>
</protein>
<proteinExistence type="predicted"/>
<accession>H8MSR4</accession>
<feature type="region of interest" description="Disordered" evidence="5">
    <location>
        <begin position="329"/>
        <end position="511"/>
    </location>
</feature>
<feature type="compositionally biased region" description="Low complexity" evidence="5">
    <location>
        <begin position="573"/>
        <end position="582"/>
    </location>
</feature>